<proteinExistence type="predicted"/>
<dbReference type="GO" id="GO:0030667">
    <property type="term" value="C:secretory granule membrane"/>
    <property type="evidence" value="ECO:0007669"/>
    <property type="project" value="TreeGrafter"/>
</dbReference>
<feature type="domain" description="DOMON" evidence="1">
    <location>
        <begin position="11"/>
        <end position="70"/>
    </location>
</feature>
<dbReference type="GO" id="GO:0042420">
    <property type="term" value="P:dopamine catabolic process"/>
    <property type="evidence" value="ECO:0007669"/>
    <property type="project" value="TreeGrafter"/>
</dbReference>
<dbReference type="CDD" id="cd09631">
    <property type="entry name" value="DOMON_DOH"/>
    <property type="match status" value="1"/>
</dbReference>
<comment type="caution">
    <text evidence="2">The sequence shown here is derived from an EMBL/GenBank/DDBJ whole genome shotgun (WGS) entry which is preliminary data.</text>
</comment>
<dbReference type="GO" id="GO:0005507">
    <property type="term" value="F:copper ion binding"/>
    <property type="evidence" value="ECO:0007669"/>
    <property type="project" value="TreeGrafter"/>
</dbReference>
<evidence type="ECO:0000313" key="3">
    <source>
        <dbReference type="Proteomes" id="UP000824782"/>
    </source>
</evidence>
<dbReference type="InterPro" id="IPR000945">
    <property type="entry name" value="DBH-like"/>
</dbReference>
<dbReference type="EMBL" id="WNYA01009223">
    <property type="protein sequence ID" value="KAG8540814.1"/>
    <property type="molecule type" value="Genomic_DNA"/>
</dbReference>
<sequence length="70" mass="7858">YHHSAVLDSQGKYKMFWMHKENIITFLVQVETLGYVGLGFSPNGAMTFSDIVIGGIEKGKPYFQVCIPMS</sequence>
<dbReference type="AlphaFoldDB" id="A0AAV6YTZ4"/>
<feature type="non-terminal residue" evidence="2">
    <location>
        <position position="70"/>
    </location>
</feature>
<dbReference type="PANTHER" id="PTHR10157">
    <property type="entry name" value="DOPAMINE BETA HYDROXYLASE RELATED"/>
    <property type="match status" value="1"/>
</dbReference>
<evidence type="ECO:0000313" key="2">
    <source>
        <dbReference type="EMBL" id="KAG8540814.1"/>
    </source>
</evidence>
<dbReference type="GO" id="GO:0005615">
    <property type="term" value="C:extracellular space"/>
    <property type="evidence" value="ECO:0007669"/>
    <property type="project" value="TreeGrafter"/>
</dbReference>
<dbReference type="PROSITE" id="PS50836">
    <property type="entry name" value="DOMON"/>
    <property type="match status" value="1"/>
</dbReference>
<name>A0AAV6YTZ4_ENGPU</name>
<dbReference type="Pfam" id="PF03351">
    <property type="entry name" value="DOMON"/>
    <property type="match status" value="1"/>
</dbReference>
<dbReference type="GO" id="GO:0042421">
    <property type="term" value="P:norepinephrine biosynthetic process"/>
    <property type="evidence" value="ECO:0007669"/>
    <property type="project" value="TreeGrafter"/>
</dbReference>
<dbReference type="Proteomes" id="UP000824782">
    <property type="component" value="Unassembled WGS sequence"/>
</dbReference>
<accession>A0AAV6YTZ4</accession>
<dbReference type="InterPro" id="IPR005018">
    <property type="entry name" value="DOMON_domain"/>
</dbReference>
<feature type="non-terminal residue" evidence="2">
    <location>
        <position position="1"/>
    </location>
</feature>
<dbReference type="PANTHER" id="PTHR10157:SF28">
    <property type="entry name" value="DBH-LIKE MONOOXYGENASE PROTEIN 1"/>
    <property type="match status" value="1"/>
</dbReference>
<protein>
    <recommendedName>
        <fullName evidence="1">DOMON domain-containing protein</fullName>
    </recommendedName>
</protein>
<organism evidence="2 3">
    <name type="scientific">Engystomops pustulosus</name>
    <name type="common">Tungara frog</name>
    <name type="synonym">Physalaemus pustulosus</name>
    <dbReference type="NCBI Taxonomy" id="76066"/>
    <lineage>
        <taxon>Eukaryota</taxon>
        <taxon>Metazoa</taxon>
        <taxon>Chordata</taxon>
        <taxon>Craniata</taxon>
        <taxon>Vertebrata</taxon>
        <taxon>Euteleostomi</taxon>
        <taxon>Amphibia</taxon>
        <taxon>Batrachia</taxon>
        <taxon>Anura</taxon>
        <taxon>Neobatrachia</taxon>
        <taxon>Hyloidea</taxon>
        <taxon>Leptodactylidae</taxon>
        <taxon>Leiuperinae</taxon>
        <taxon>Engystomops</taxon>
    </lineage>
</organism>
<keyword evidence="3" id="KW-1185">Reference proteome</keyword>
<dbReference type="GO" id="GO:0004500">
    <property type="term" value="F:dopamine beta-monooxygenase activity"/>
    <property type="evidence" value="ECO:0007669"/>
    <property type="project" value="InterPro"/>
</dbReference>
<dbReference type="GO" id="GO:0006589">
    <property type="term" value="P:octopamine biosynthetic process"/>
    <property type="evidence" value="ECO:0007669"/>
    <property type="project" value="TreeGrafter"/>
</dbReference>
<evidence type="ECO:0000259" key="1">
    <source>
        <dbReference type="PROSITE" id="PS50836"/>
    </source>
</evidence>
<dbReference type="InterPro" id="IPR045266">
    <property type="entry name" value="DOH_DOMON"/>
</dbReference>
<gene>
    <name evidence="2" type="ORF">GDO81_018499</name>
</gene>
<reference evidence="2" key="1">
    <citation type="thesis" date="2020" institute="ProQuest LLC" country="789 East Eisenhower Parkway, Ann Arbor, MI, USA">
        <title>Comparative Genomics and Chromosome Evolution.</title>
        <authorList>
            <person name="Mudd A.B."/>
        </authorList>
    </citation>
    <scope>NUCLEOTIDE SEQUENCE</scope>
    <source>
        <strain evidence="2">237g6f4</strain>
        <tissue evidence="2">Blood</tissue>
    </source>
</reference>